<name>A0A1H8TFH1_9GAMM</name>
<reference evidence="2 3" key="1">
    <citation type="submission" date="2016-10" db="EMBL/GenBank/DDBJ databases">
        <authorList>
            <person name="de Groot N.N."/>
        </authorList>
    </citation>
    <scope>NUCLEOTIDE SEQUENCE [LARGE SCALE GENOMIC DNA]</scope>
    <source>
        <strain evidence="2 3">CGMCC 1.6291</strain>
    </source>
</reference>
<evidence type="ECO:0000256" key="1">
    <source>
        <dbReference type="SAM" id="SignalP"/>
    </source>
</evidence>
<evidence type="ECO:0000313" key="2">
    <source>
        <dbReference type="EMBL" id="SEO89677.1"/>
    </source>
</evidence>
<protein>
    <submittedName>
        <fullName evidence="2">Uncharacterized protein</fullName>
    </submittedName>
</protein>
<dbReference type="EMBL" id="FOEG01000004">
    <property type="protein sequence ID" value="SEO89677.1"/>
    <property type="molecule type" value="Genomic_DNA"/>
</dbReference>
<accession>A0A1H8TFH1</accession>
<dbReference type="AlphaFoldDB" id="A0A1H8TFH1"/>
<keyword evidence="3" id="KW-1185">Reference proteome</keyword>
<dbReference type="Proteomes" id="UP000199657">
    <property type="component" value="Unassembled WGS sequence"/>
</dbReference>
<dbReference type="RefSeq" id="WP_139209201.1">
    <property type="nucleotide sequence ID" value="NZ_FOEG01000004.1"/>
</dbReference>
<gene>
    <name evidence="2" type="ORF">SAMN04488052_104137</name>
</gene>
<proteinExistence type="predicted"/>
<feature type="signal peptide" evidence="1">
    <location>
        <begin position="1"/>
        <end position="22"/>
    </location>
</feature>
<keyword evidence="1" id="KW-0732">Signal</keyword>
<sequence>MWTRRLGAVAIAIACLGGPAAADTPPEEWEYAMERQLLPDRVRLLIDGETALEGHMRFVGDRPQARVEGDFRGHALDVRCRRNPLVHALNCFVRVDGEVRSNHVVVQ</sequence>
<feature type="chain" id="PRO_5011795007" evidence="1">
    <location>
        <begin position="23"/>
        <end position="107"/>
    </location>
</feature>
<evidence type="ECO:0000313" key="3">
    <source>
        <dbReference type="Proteomes" id="UP000199657"/>
    </source>
</evidence>
<organism evidence="2 3">
    <name type="scientific">Aquisalimonas asiatica</name>
    <dbReference type="NCBI Taxonomy" id="406100"/>
    <lineage>
        <taxon>Bacteria</taxon>
        <taxon>Pseudomonadati</taxon>
        <taxon>Pseudomonadota</taxon>
        <taxon>Gammaproteobacteria</taxon>
        <taxon>Chromatiales</taxon>
        <taxon>Ectothiorhodospiraceae</taxon>
        <taxon>Aquisalimonas</taxon>
    </lineage>
</organism>